<name>D3AKE5_9FIRM</name>
<keyword evidence="1" id="KW-0812">Transmembrane</keyword>
<dbReference type="Proteomes" id="UP000004968">
    <property type="component" value="Unassembled WGS sequence"/>
</dbReference>
<feature type="transmembrane region" description="Helical" evidence="1">
    <location>
        <begin position="48"/>
        <end position="65"/>
    </location>
</feature>
<sequence length="70" mass="8203">MLIADILSCYTNNKCKKLLLCYLQIVVIIPSLTVFLTKHRYNAHSIRVLQRCCFVLIYSLFLASGKRYKF</sequence>
<protein>
    <submittedName>
        <fullName evidence="2">Uncharacterized protein</fullName>
    </submittedName>
</protein>
<dbReference type="EMBL" id="ACIO01000347">
    <property type="protein sequence ID" value="EFC97714.1"/>
    <property type="molecule type" value="Genomic_DNA"/>
</dbReference>
<dbReference type="HOGENOM" id="CLU_2752323_0_0_9"/>
<evidence type="ECO:0000256" key="1">
    <source>
        <dbReference type="SAM" id="Phobius"/>
    </source>
</evidence>
<keyword evidence="1" id="KW-0472">Membrane</keyword>
<organism evidence="2 3">
    <name type="scientific">Hungatella hathewayi DSM 13479</name>
    <dbReference type="NCBI Taxonomy" id="566550"/>
    <lineage>
        <taxon>Bacteria</taxon>
        <taxon>Bacillati</taxon>
        <taxon>Bacillota</taxon>
        <taxon>Clostridia</taxon>
        <taxon>Lachnospirales</taxon>
        <taxon>Lachnospiraceae</taxon>
        <taxon>Hungatella</taxon>
    </lineage>
</organism>
<feature type="transmembrane region" description="Helical" evidence="1">
    <location>
        <begin position="18"/>
        <end position="36"/>
    </location>
</feature>
<evidence type="ECO:0000313" key="2">
    <source>
        <dbReference type="EMBL" id="EFC97714.1"/>
    </source>
</evidence>
<proteinExistence type="predicted"/>
<reference evidence="2 3" key="1">
    <citation type="submission" date="2010-01" db="EMBL/GenBank/DDBJ databases">
        <authorList>
            <person name="Weinstock G."/>
            <person name="Sodergren E."/>
            <person name="Clifton S."/>
            <person name="Fulton L."/>
            <person name="Fulton B."/>
            <person name="Courtney L."/>
            <person name="Fronick C."/>
            <person name="Harrison M."/>
            <person name="Strong C."/>
            <person name="Farmer C."/>
            <person name="Delahaunty K."/>
            <person name="Markovic C."/>
            <person name="Hall O."/>
            <person name="Minx P."/>
            <person name="Tomlinson C."/>
            <person name="Mitreva M."/>
            <person name="Nelson J."/>
            <person name="Hou S."/>
            <person name="Wollam A."/>
            <person name="Pepin K.H."/>
            <person name="Johnson M."/>
            <person name="Bhonagiri V."/>
            <person name="Nash W.E."/>
            <person name="Warren W."/>
            <person name="Chinwalla A."/>
            <person name="Mardis E.R."/>
            <person name="Wilson R.K."/>
        </authorList>
    </citation>
    <scope>NUCLEOTIDE SEQUENCE [LARGE SCALE GENOMIC DNA]</scope>
    <source>
        <strain evidence="2 3">DSM 13479</strain>
    </source>
</reference>
<dbReference type="AlphaFoldDB" id="D3AKE5"/>
<evidence type="ECO:0000313" key="3">
    <source>
        <dbReference type="Proteomes" id="UP000004968"/>
    </source>
</evidence>
<keyword evidence="1" id="KW-1133">Transmembrane helix</keyword>
<gene>
    <name evidence="2" type="ORF">CLOSTHATH_04088</name>
</gene>
<comment type="caution">
    <text evidence="2">The sequence shown here is derived from an EMBL/GenBank/DDBJ whole genome shotgun (WGS) entry which is preliminary data.</text>
</comment>
<accession>D3AKE5</accession>